<feature type="region of interest" description="Disordered" evidence="5">
    <location>
        <begin position="1"/>
        <end position="57"/>
    </location>
</feature>
<dbReference type="PANTHER" id="PTHR13634:SF0">
    <property type="entry name" value="RIBOSOME BIOGENESIS PROTEIN BRX1 HOMOLOG"/>
    <property type="match status" value="1"/>
</dbReference>
<protein>
    <recommendedName>
        <fullName evidence="6">Brix domain-containing protein</fullName>
    </recommendedName>
</protein>
<keyword evidence="3" id="KW-0690">Ribosome biogenesis</keyword>
<evidence type="ECO:0000256" key="4">
    <source>
        <dbReference type="ARBA" id="ARBA00023242"/>
    </source>
</evidence>
<dbReference type="GO" id="GO:0019843">
    <property type="term" value="F:rRNA binding"/>
    <property type="evidence" value="ECO:0007669"/>
    <property type="project" value="InterPro"/>
</dbReference>
<evidence type="ECO:0000313" key="7">
    <source>
        <dbReference type="EMBL" id="KAK8849617.1"/>
    </source>
</evidence>
<dbReference type="GO" id="GO:0000027">
    <property type="term" value="P:ribosomal large subunit assembly"/>
    <property type="evidence" value="ECO:0007669"/>
    <property type="project" value="TreeGrafter"/>
</dbReference>
<feature type="compositionally biased region" description="Low complexity" evidence="5">
    <location>
        <begin position="34"/>
        <end position="47"/>
    </location>
</feature>
<dbReference type="InterPro" id="IPR026532">
    <property type="entry name" value="BRX1"/>
</dbReference>
<comment type="similarity">
    <text evidence="2">Belongs to the BRX1 family.</text>
</comment>
<dbReference type="SMART" id="SM00879">
    <property type="entry name" value="Brix"/>
    <property type="match status" value="1"/>
</dbReference>
<proteinExistence type="inferred from homology"/>
<dbReference type="GO" id="GO:0006364">
    <property type="term" value="P:rRNA processing"/>
    <property type="evidence" value="ECO:0007669"/>
    <property type="project" value="InterPro"/>
</dbReference>
<feature type="region of interest" description="Disordered" evidence="5">
    <location>
        <begin position="279"/>
        <end position="306"/>
    </location>
</feature>
<feature type="domain" description="Brix" evidence="6">
    <location>
        <begin position="56"/>
        <end position="253"/>
    </location>
</feature>
<dbReference type="InterPro" id="IPR007109">
    <property type="entry name" value="Brix"/>
</dbReference>
<evidence type="ECO:0000256" key="2">
    <source>
        <dbReference type="ARBA" id="ARBA00006369"/>
    </source>
</evidence>
<dbReference type="GeneID" id="92182210"/>
<evidence type="ECO:0000256" key="5">
    <source>
        <dbReference type="SAM" id="MobiDB-lite"/>
    </source>
</evidence>
<sequence length="314" mass="35430">MPALIKASEKIQNNKERRKAAKQRAGAGDDDQEGAAAAAAIDNAAAGPSGPKPRKDKTLMLCSRGVTQRMRHLMRDLEVLLPHTKKDSKLDTKSSLHLINELADLHSCSNTMYFEARRHEDLYLWLSRSPNGPSVKCHVQNVHTMDELKMTGNCLRGSRGLVSFAGGWEGEYLSTLKEMFTHIFSVPKTSRRLKPFVDHILQFSFLDGKIWFRNFQIIEKDPLTPSGPPTPSLVEIGPRFVLTPIRIFEGSFGGPTLFANPEFISPAATRASFKKEAGQKYRVRKEGEREREERRKRVREDVGEDELARKKVFA</sequence>
<dbReference type="KEGG" id="kne:92182210"/>
<comment type="caution">
    <text evidence="7">The sequence shown here is derived from an EMBL/GenBank/DDBJ whole genome shotgun (WGS) entry which is preliminary data.</text>
</comment>
<name>A0AAW0YW95_9TREE</name>
<accession>A0AAW0YW95</accession>
<evidence type="ECO:0000313" key="8">
    <source>
        <dbReference type="Proteomes" id="UP001388673"/>
    </source>
</evidence>
<evidence type="ECO:0000256" key="3">
    <source>
        <dbReference type="ARBA" id="ARBA00022517"/>
    </source>
</evidence>
<gene>
    <name evidence="7" type="ORF">IAR55_004952</name>
</gene>
<dbReference type="PANTHER" id="PTHR13634">
    <property type="entry name" value="RIBOSOME BIOGENESIS PROTEIN BRIX"/>
    <property type="match status" value="1"/>
</dbReference>
<dbReference type="EMBL" id="JBCAWK010000009">
    <property type="protein sequence ID" value="KAK8849617.1"/>
    <property type="molecule type" value="Genomic_DNA"/>
</dbReference>
<comment type="subcellular location">
    <subcellularLocation>
        <location evidence="1">Nucleus</location>
        <location evidence="1">Nucleolus</location>
    </subcellularLocation>
</comment>
<keyword evidence="8" id="KW-1185">Reference proteome</keyword>
<keyword evidence="4" id="KW-0539">Nucleus</keyword>
<reference evidence="7 8" key="1">
    <citation type="journal article" date="2024" name="bioRxiv">
        <title>Comparative genomics of Cryptococcus and Kwoniella reveals pathogenesis evolution and contrasting karyotype dynamics via intercentromeric recombination or chromosome fusion.</title>
        <authorList>
            <person name="Coelho M.A."/>
            <person name="David-Palma M."/>
            <person name="Shea T."/>
            <person name="Bowers K."/>
            <person name="McGinley-Smith S."/>
            <person name="Mohammad A.W."/>
            <person name="Gnirke A."/>
            <person name="Yurkov A.M."/>
            <person name="Nowrousian M."/>
            <person name="Sun S."/>
            <person name="Cuomo C.A."/>
            <person name="Heitman J."/>
        </authorList>
    </citation>
    <scope>NUCLEOTIDE SEQUENCE [LARGE SCALE GENOMIC DNA]</scope>
    <source>
        <strain evidence="7 8">CBS 13917</strain>
    </source>
</reference>
<dbReference type="AlphaFoldDB" id="A0AAW0YW95"/>
<dbReference type="SUPFAM" id="SSF52954">
    <property type="entry name" value="Class II aaRS ABD-related"/>
    <property type="match status" value="1"/>
</dbReference>
<dbReference type="Pfam" id="PF04427">
    <property type="entry name" value="Brix"/>
    <property type="match status" value="1"/>
</dbReference>
<evidence type="ECO:0000256" key="1">
    <source>
        <dbReference type="ARBA" id="ARBA00004604"/>
    </source>
</evidence>
<evidence type="ECO:0000259" key="6">
    <source>
        <dbReference type="PROSITE" id="PS50833"/>
    </source>
</evidence>
<dbReference type="PROSITE" id="PS50833">
    <property type="entry name" value="BRIX"/>
    <property type="match status" value="1"/>
</dbReference>
<dbReference type="GO" id="GO:0005730">
    <property type="term" value="C:nucleolus"/>
    <property type="evidence" value="ECO:0007669"/>
    <property type="project" value="UniProtKB-SubCell"/>
</dbReference>
<dbReference type="RefSeq" id="XP_066801505.1">
    <property type="nucleotide sequence ID" value="XM_066948046.1"/>
</dbReference>
<organism evidence="7 8">
    <name type="scientific">Kwoniella newhampshirensis</name>
    <dbReference type="NCBI Taxonomy" id="1651941"/>
    <lineage>
        <taxon>Eukaryota</taxon>
        <taxon>Fungi</taxon>
        <taxon>Dikarya</taxon>
        <taxon>Basidiomycota</taxon>
        <taxon>Agaricomycotina</taxon>
        <taxon>Tremellomycetes</taxon>
        <taxon>Tremellales</taxon>
        <taxon>Cryptococcaceae</taxon>
        <taxon>Kwoniella</taxon>
    </lineage>
</organism>
<dbReference type="Proteomes" id="UP001388673">
    <property type="component" value="Unassembled WGS sequence"/>
</dbReference>